<dbReference type="InterPro" id="IPR015919">
    <property type="entry name" value="Cadherin-like_sf"/>
</dbReference>
<dbReference type="SUPFAM" id="SSF49313">
    <property type="entry name" value="Cadherin-like"/>
    <property type="match status" value="17"/>
</dbReference>
<evidence type="ECO:0000256" key="9">
    <source>
        <dbReference type="SAM" id="Phobius"/>
    </source>
</evidence>
<feature type="compositionally biased region" description="Basic and acidic residues" evidence="8">
    <location>
        <begin position="2093"/>
        <end position="2105"/>
    </location>
</feature>
<protein>
    <submittedName>
        <fullName evidence="13">Protocadherin Fat 4</fullName>
    </submittedName>
</protein>
<feature type="transmembrane region" description="Helical" evidence="9">
    <location>
        <begin position="2040"/>
        <end position="2067"/>
    </location>
</feature>
<evidence type="ECO:0000259" key="11">
    <source>
        <dbReference type="PROSITE" id="PS50268"/>
    </source>
</evidence>
<gene>
    <name evidence="13" type="primary">LOC101864464</name>
</gene>
<dbReference type="InterPro" id="IPR002126">
    <property type="entry name" value="Cadherin-like_dom"/>
</dbReference>
<evidence type="ECO:0000313" key="12">
    <source>
        <dbReference type="Proteomes" id="UP000694888"/>
    </source>
</evidence>
<evidence type="ECO:0000256" key="10">
    <source>
        <dbReference type="SAM" id="SignalP"/>
    </source>
</evidence>
<feature type="domain" description="Cadherin" evidence="11">
    <location>
        <begin position="979"/>
        <end position="1079"/>
    </location>
</feature>
<feature type="region of interest" description="Disordered" evidence="8">
    <location>
        <begin position="2075"/>
        <end position="2124"/>
    </location>
</feature>
<dbReference type="SMART" id="SM00112">
    <property type="entry name" value="CA"/>
    <property type="match status" value="15"/>
</dbReference>
<feature type="domain" description="Cadherin" evidence="11">
    <location>
        <begin position="33"/>
        <end position="141"/>
    </location>
</feature>
<dbReference type="RefSeq" id="XP_012939064.1">
    <property type="nucleotide sequence ID" value="XM_013083610.1"/>
</dbReference>
<feature type="domain" description="Cadherin" evidence="11">
    <location>
        <begin position="1595"/>
        <end position="1696"/>
    </location>
</feature>
<feature type="chain" id="PRO_5045861073" evidence="10">
    <location>
        <begin position="27"/>
        <end position="2124"/>
    </location>
</feature>
<feature type="domain" description="Cadherin" evidence="11">
    <location>
        <begin position="1498"/>
        <end position="1588"/>
    </location>
</feature>
<feature type="domain" description="Cadherin" evidence="11">
    <location>
        <begin position="1392"/>
        <end position="1497"/>
    </location>
</feature>
<dbReference type="CDD" id="cd11304">
    <property type="entry name" value="Cadherin_repeat"/>
    <property type="match status" value="16"/>
</dbReference>
<evidence type="ECO:0000256" key="8">
    <source>
        <dbReference type="SAM" id="MobiDB-lite"/>
    </source>
</evidence>
<organism evidence="12 13">
    <name type="scientific">Aplysia californica</name>
    <name type="common">California sea hare</name>
    <dbReference type="NCBI Taxonomy" id="6500"/>
    <lineage>
        <taxon>Eukaryota</taxon>
        <taxon>Metazoa</taxon>
        <taxon>Spiralia</taxon>
        <taxon>Lophotrochozoa</taxon>
        <taxon>Mollusca</taxon>
        <taxon>Gastropoda</taxon>
        <taxon>Heterobranchia</taxon>
        <taxon>Euthyneura</taxon>
        <taxon>Tectipleura</taxon>
        <taxon>Aplysiida</taxon>
        <taxon>Aplysioidea</taxon>
        <taxon>Aplysiidae</taxon>
        <taxon>Aplysia</taxon>
    </lineage>
</organism>
<dbReference type="GeneID" id="101864464"/>
<feature type="domain" description="Cadherin" evidence="11">
    <location>
        <begin position="873"/>
        <end position="976"/>
    </location>
</feature>
<dbReference type="PRINTS" id="PR00205">
    <property type="entry name" value="CADHERIN"/>
</dbReference>
<feature type="domain" description="Cadherin" evidence="11">
    <location>
        <begin position="774"/>
        <end position="872"/>
    </location>
</feature>
<evidence type="ECO:0000256" key="2">
    <source>
        <dbReference type="ARBA" id="ARBA00022692"/>
    </source>
</evidence>
<feature type="domain" description="Cadherin" evidence="11">
    <location>
        <begin position="1182"/>
        <end position="1288"/>
    </location>
</feature>
<keyword evidence="4 7" id="KW-0106">Calcium</keyword>
<dbReference type="Pfam" id="PF00028">
    <property type="entry name" value="Cadherin"/>
    <property type="match status" value="14"/>
</dbReference>
<feature type="signal peptide" evidence="10">
    <location>
        <begin position="1"/>
        <end position="26"/>
    </location>
</feature>
<sequence length="2124" mass="223723">MSQPRRHASFWTVFTLLASLFAFGFSQSPPVCNPQIHFKTLRENSAPGTEIIKLEDECTDTETLSYSVISGNEDDFFAWDNATGAITFKNSPDAENTSSSDGSYSSPFVLVVDVDNNVSPGPTRVTVVVYIDSENEETPVITNLNNVNISETKLVGTTLTTCTVTDADRSDTADAQTQLSIVSGNTDNKFAIDPNNCDIILIQPLDYESGTTSYTLTVRATDKGVNLGPKTVEETVTITVEDINDVVPSCTQTTIIQPILDGSTAGSAVASLSCTDPDGGPLTYTINSGDSTRVQLVDPAVGNLTLASDVDYDPPGNDRLFVVEVTVADTVATQLSTTVTVSVFIEDVDDNLPIFSGAPFTIDPVLESAPVGTTVYTFSSTDVDATTLFSTPTYAWAAPCPTPNPNRDKLLLVPNTGAVLVNGALSAADSPWECNVTVYSGNNSASTTSEAVSIAIDATNIAPPVFEEGGSPVTLYQASITEAAFPQVTPVTTVTAVDPDTTAVTYTLITTGSPFSVNSNTGVVSQDRPVDYETDQDFLLAIRATDAGSPVLSATAYVSIRVNPENDFDPAITAVPDQTVNELDSPGKPITTITVVDNDLGVDGQVLLTLLDPNVPFVLEPTSGRLLVADGLDAETNTSYDLVVVATDQSEGTIRSSSVTVKVAVTDGNDNAPECNSLGDIVIKPDTNTGDTVGTLVCTDRDTSTQNIRYTELSGDTYDYFLVDAHDGQIRVRSSRVVPGTYTVFIQVTDGGTDPLLTTTIPVVIRVETDLTFKDLPLTLFVSESTAVEDTIQTINATGSYDAITYSITGGNTDGVFHIDQSSGAVILVKALDRESTPSYILDITAKTVNDFSKVSTLEIAVEDANDNAPAFANSYSTFSYVENIVPPTLIQQITATDADTGVNAAITYSIQSGNDAGLFSYDSSGNLRIVSALDYETAQSHLLVLQAVDRGSTPLTGTTRVYIVVVNVADNPPQIVPTGGTVTASFAEDVTVGSLLFTIDAGAIDVGSELTYTIVSGNADNFFTINQTSGDIYLALPLDRETQSSYSLGIDVANTNGKSDSTTLKITVTDVNDNDPVFGRGNYVFEVPHGTAAGDVIGTLVISDRDEGVNGALTLSIMSGDPGNVFSVNGFSIKAAAGLDANVQDLYNLVVNATDGGNPSRSATAQVSVHVAPQFKPPQFSSSTASISVEETRIPGSLIYDSDATMSSATEGNDGDLEYSIRTGNDEQKFYIETFKGTLQLKGALDFATTSQYVLEILAANRGDPLLTDTLTLTITVTQVNQHTPEFSSTLYLFTVSEDAAVATAVDTITATDSDTGAFGTVTYSIESNSHFEVNLTSGQVSTTALLEYSQNKNFYLQVYAKDDAGATSRTGTSVMLITVTDLNNHAPTVAASPYTLDIPETLPAGSPLHVLVAEDLDSGVFGTYTFAITPGDTSGTFAVDASTGVLSLQTQLDYESGPRQYVLEIEVKDGGSPSLTGTATVTVNVLDRNDEVPVFTSTREEVVIASTTSPLTTIYTVAATDADSTAVYYVIESGNADGFFSINVDTGVVQTTKDLATASDFYELQVIGVDNGTPQLTGTTTVAVTIQPIVTPGASDYAFSLVENQAVGTDVGTIAKDNALGTITSYTITGGDVDNAFSITLTGSQTGQLQTAKVLDRESIALYRLTVRVEGSGGSSDVIVLVTVGDENDNSPVFSPTTLTVSVVENLPAGNTIGAFSVSDADDGVNGQYDLAISGQFFQNFFSVSSAGVMTVLQEINYESGYRTFVFDVLATDRGNPALTGTGTVTVSIVDVTETFTPSVIDPGAFISTEIPYNLASGSTAYTLTPDDFGLSLGAGDTVTYASQGSSSVFDVNPSTGAMLVNENSLRYDVFTKYFQWVTCSVTSGGVTTSKVGLVRIDTFSPNDHMVAVVSSGSSADMTANRDGLLANFQSLFTAPQSVRIFQIRETASSTSRRRLLQTAGSAAMVVVVNDSAADLQENVDMTKTFLTQTEVLTVLQSDPSGTPAGGVTGGGVTVTSVDPYVDGTSDDDSTSISDPAIVALIIIGCVAGFILLVAIIVFIIYCCLKTRNAPQPEKEKLHSPANDSPVDSPANDRPRSETKLTHENPTFNPSDSDGDVIWRYR</sequence>
<feature type="domain" description="Cadherin" evidence="11">
    <location>
        <begin position="1289"/>
        <end position="1391"/>
    </location>
</feature>
<keyword evidence="12" id="KW-1185">Reference proteome</keyword>
<reference evidence="13" key="1">
    <citation type="submission" date="2025-08" db="UniProtKB">
        <authorList>
            <consortium name="RefSeq"/>
        </authorList>
    </citation>
    <scope>IDENTIFICATION</scope>
</reference>
<keyword evidence="3" id="KW-0677">Repeat</keyword>
<dbReference type="PROSITE" id="PS50268">
    <property type="entry name" value="CADHERIN_2"/>
    <property type="match status" value="16"/>
</dbReference>
<keyword evidence="10" id="KW-0732">Signal</keyword>
<feature type="domain" description="Cadherin" evidence="11">
    <location>
        <begin position="472"/>
        <end position="572"/>
    </location>
</feature>
<feature type="domain" description="Cadherin" evidence="11">
    <location>
        <begin position="141"/>
        <end position="250"/>
    </location>
</feature>
<evidence type="ECO:0000256" key="7">
    <source>
        <dbReference type="PROSITE-ProRule" id="PRU00043"/>
    </source>
</evidence>
<evidence type="ECO:0000313" key="13">
    <source>
        <dbReference type="RefSeq" id="XP_012939064.1"/>
    </source>
</evidence>
<dbReference type="Gene3D" id="2.60.40.60">
    <property type="entry name" value="Cadherins"/>
    <property type="match status" value="17"/>
</dbReference>
<keyword evidence="5 9" id="KW-1133">Transmembrane helix</keyword>
<comment type="subcellular location">
    <subcellularLocation>
        <location evidence="1">Membrane</location>
    </subcellularLocation>
</comment>
<evidence type="ECO:0000256" key="1">
    <source>
        <dbReference type="ARBA" id="ARBA00004370"/>
    </source>
</evidence>
<evidence type="ECO:0000256" key="5">
    <source>
        <dbReference type="ARBA" id="ARBA00022989"/>
    </source>
</evidence>
<dbReference type="PROSITE" id="PS00232">
    <property type="entry name" value="CADHERIN_1"/>
    <property type="match status" value="4"/>
</dbReference>
<dbReference type="InterPro" id="IPR020894">
    <property type="entry name" value="Cadherin_CS"/>
</dbReference>
<evidence type="ECO:0000256" key="4">
    <source>
        <dbReference type="ARBA" id="ARBA00022837"/>
    </source>
</evidence>
<dbReference type="PANTHER" id="PTHR24026:SF126">
    <property type="entry name" value="PROTOCADHERIN FAT 4"/>
    <property type="match status" value="1"/>
</dbReference>
<feature type="domain" description="Cadherin" evidence="11">
    <location>
        <begin position="683"/>
        <end position="779"/>
    </location>
</feature>
<proteinExistence type="predicted"/>
<feature type="domain" description="Cadherin" evidence="11">
    <location>
        <begin position="579"/>
        <end position="675"/>
    </location>
</feature>
<evidence type="ECO:0000256" key="6">
    <source>
        <dbReference type="ARBA" id="ARBA00023136"/>
    </source>
</evidence>
<feature type="domain" description="Cadherin" evidence="11">
    <location>
        <begin position="1697"/>
        <end position="1802"/>
    </location>
</feature>
<keyword evidence="6 9" id="KW-0472">Membrane</keyword>
<feature type="domain" description="Cadherin" evidence="11">
    <location>
        <begin position="1080"/>
        <end position="1181"/>
    </location>
</feature>
<dbReference type="PANTHER" id="PTHR24026">
    <property type="entry name" value="FAT ATYPICAL CADHERIN-RELATED"/>
    <property type="match status" value="1"/>
</dbReference>
<feature type="domain" description="Cadherin" evidence="11">
    <location>
        <begin position="251"/>
        <end position="355"/>
    </location>
</feature>
<dbReference type="Proteomes" id="UP000694888">
    <property type="component" value="Unplaced"/>
</dbReference>
<keyword evidence="2 9" id="KW-0812">Transmembrane</keyword>
<accession>A0ABM1A1R6</accession>
<name>A0ABM1A1R6_APLCA</name>
<evidence type="ECO:0000256" key="3">
    <source>
        <dbReference type="ARBA" id="ARBA00022737"/>
    </source>
</evidence>